<feature type="domain" description="DinB-like" evidence="1">
    <location>
        <begin position="9"/>
        <end position="145"/>
    </location>
</feature>
<evidence type="ECO:0000259" key="1">
    <source>
        <dbReference type="Pfam" id="PF12867"/>
    </source>
</evidence>
<dbReference type="Gene3D" id="1.20.120.450">
    <property type="entry name" value="dinb family like domain"/>
    <property type="match status" value="1"/>
</dbReference>
<name>A0ABX7FHK5_BRECH</name>
<organism evidence="2 3">
    <name type="scientific">Brevibacillus choshinensis</name>
    <dbReference type="NCBI Taxonomy" id="54911"/>
    <lineage>
        <taxon>Bacteria</taxon>
        <taxon>Bacillati</taxon>
        <taxon>Bacillota</taxon>
        <taxon>Bacilli</taxon>
        <taxon>Bacillales</taxon>
        <taxon>Paenibacillaceae</taxon>
        <taxon>Brevibacillus</taxon>
    </lineage>
</organism>
<accession>A0ABX7FHK5</accession>
<dbReference type="Proteomes" id="UP000596248">
    <property type="component" value="Chromosome"/>
</dbReference>
<proteinExistence type="predicted"/>
<dbReference type="SUPFAM" id="SSF109854">
    <property type="entry name" value="DinB/YfiT-like putative metalloenzymes"/>
    <property type="match status" value="1"/>
</dbReference>
<dbReference type="EMBL" id="CP069127">
    <property type="protein sequence ID" value="QRG65172.1"/>
    <property type="molecule type" value="Genomic_DNA"/>
</dbReference>
<keyword evidence="3" id="KW-1185">Reference proteome</keyword>
<evidence type="ECO:0000313" key="3">
    <source>
        <dbReference type="Proteomes" id="UP000596248"/>
    </source>
</evidence>
<reference evidence="2 3" key="1">
    <citation type="submission" date="2021-01" db="EMBL/GenBank/DDBJ databases">
        <title>Identification of strong promoters based on the transcriptome of Brevibacillus choshinensis.</title>
        <authorList>
            <person name="Yao D."/>
            <person name="Zhang K."/>
            <person name="Wu J."/>
        </authorList>
    </citation>
    <scope>NUCLEOTIDE SEQUENCE [LARGE SCALE GENOMIC DNA]</scope>
    <source>
        <strain evidence="2 3">HPD31-SP3</strain>
    </source>
</reference>
<sequence>MSQIDIQAFLQTHSHLHSAIEGLSDVELRWKARPEAWSVTEVLTHLLDHHLIVSFRIREILADSPVQLPGFQQDNWVNGQHGNTSHAEEILDTYKALLHYNSLLFKRLTEADLQKNGINQKGDTVRIPDIVGAFIKHVHHHIGQIDRIKQSQAALLTETN</sequence>
<protein>
    <submittedName>
        <fullName evidence="2">DinB family protein</fullName>
    </submittedName>
</protein>
<dbReference type="InterPro" id="IPR034660">
    <property type="entry name" value="DinB/YfiT-like"/>
</dbReference>
<dbReference type="Pfam" id="PF12867">
    <property type="entry name" value="DinB_2"/>
    <property type="match status" value="1"/>
</dbReference>
<dbReference type="RefSeq" id="WP_203254690.1">
    <property type="nucleotide sequence ID" value="NZ_CP069127.1"/>
</dbReference>
<evidence type="ECO:0000313" key="2">
    <source>
        <dbReference type="EMBL" id="QRG65172.1"/>
    </source>
</evidence>
<gene>
    <name evidence="2" type="ORF">JNE38_16120</name>
</gene>
<dbReference type="InterPro" id="IPR024775">
    <property type="entry name" value="DinB-like"/>
</dbReference>